<dbReference type="Gene3D" id="3.40.50.1820">
    <property type="entry name" value="alpha/beta hydrolase"/>
    <property type="match status" value="1"/>
</dbReference>
<dbReference type="Proteomes" id="UP001549799">
    <property type="component" value="Unassembled WGS sequence"/>
</dbReference>
<dbReference type="InterPro" id="IPR029058">
    <property type="entry name" value="AB_hydrolase_fold"/>
</dbReference>
<accession>A0ABV2SXB1</accession>
<dbReference type="InterPro" id="IPR049492">
    <property type="entry name" value="BD-FAE-like_dom"/>
</dbReference>
<comment type="caution">
    <text evidence="2">The sequence shown here is derived from an EMBL/GenBank/DDBJ whole genome shotgun (WGS) entry which is preliminary data.</text>
</comment>
<gene>
    <name evidence="2" type="ORF">ABXZ36_14200</name>
</gene>
<proteinExistence type="predicted"/>
<sequence length="144" mass="16262">MLGLTQNNPEYPNQLHDGISITGIINFSGPVAGLDIVEKIFSDSDIEIMSEIGRALFPLSEGYESKENIAVYEPITYFDQNDPPIFLWHGGNDNQVPPKTFERFVPMLQPQKDVVMFLAEGQHSPNLEELQNAYNTIFLFLDTL</sequence>
<keyword evidence="3" id="KW-1185">Reference proteome</keyword>
<evidence type="ECO:0000313" key="3">
    <source>
        <dbReference type="Proteomes" id="UP001549799"/>
    </source>
</evidence>
<dbReference type="RefSeq" id="WP_354616343.1">
    <property type="nucleotide sequence ID" value="NZ_JBEXAE010000008.1"/>
</dbReference>
<name>A0ABV2SXB1_9FLAO</name>
<evidence type="ECO:0000313" key="2">
    <source>
        <dbReference type="EMBL" id="MET6991798.1"/>
    </source>
</evidence>
<feature type="domain" description="BD-FAE-like" evidence="1">
    <location>
        <begin position="2"/>
        <end position="100"/>
    </location>
</feature>
<evidence type="ECO:0000259" key="1">
    <source>
        <dbReference type="Pfam" id="PF20434"/>
    </source>
</evidence>
<dbReference type="SUPFAM" id="SSF53474">
    <property type="entry name" value="alpha/beta-Hydrolases"/>
    <property type="match status" value="1"/>
</dbReference>
<protein>
    <recommendedName>
        <fullName evidence="1">BD-FAE-like domain-containing protein</fullName>
    </recommendedName>
</protein>
<reference evidence="2 3" key="1">
    <citation type="submission" date="2024-07" db="EMBL/GenBank/DDBJ databases">
        <title>The genome sequence of type strain Sediminicola arcticus GDMCC 1.2805.</title>
        <authorList>
            <person name="Liu Y."/>
        </authorList>
    </citation>
    <scope>NUCLEOTIDE SEQUENCE [LARGE SCALE GENOMIC DNA]</scope>
    <source>
        <strain evidence="2 3">GDMCC 1.2805</strain>
    </source>
</reference>
<dbReference type="EMBL" id="JBEXAE010000008">
    <property type="protein sequence ID" value="MET6991798.1"/>
    <property type="molecule type" value="Genomic_DNA"/>
</dbReference>
<dbReference type="Pfam" id="PF20434">
    <property type="entry name" value="BD-FAE"/>
    <property type="match status" value="1"/>
</dbReference>
<organism evidence="2 3">
    <name type="scientific">Sediminicola arcticus</name>
    <dbReference type="NCBI Taxonomy" id="1574308"/>
    <lineage>
        <taxon>Bacteria</taxon>
        <taxon>Pseudomonadati</taxon>
        <taxon>Bacteroidota</taxon>
        <taxon>Flavobacteriia</taxon>
        <taxon>Flavobacteriales</taxon>
        <taxon>Flavobacteriaceae</taxon>
        <taxon>Sediminicola</taxon>
    </lineage>
</organism>